<feature type="non-terminal residue" evidence="2">
    <location>
        <position position="112"/>
    </location>
</feature>
<keyword evidence="3" id="KW-1185">Reference proteome</keyword>
<organism evidence="2 3">
    <name type="scientific">Mariniflexile gromovii</name>
    <dbReference type="NCBI Taxonomy" id="362523"/>
    <lineage>
        <taxon>Bacteria</taxon>
        <taxon>Pseudomonadati</taxon>
        <taxon>Bacteroidota</taxon>
        <taxon>Flavobacteriia</taxon>
        <taxon>Flavobacteriales</taxon>
        <taxon>Flavobacteriaceae</taxon>
        <taxon>Mariniflexile</taxon>
    </lineage>
</organism>
<accession>A0ABS4BUU0</accession>
<gene>
    <name evidence="2" type="ORF">J8H85_10995</name>
</gene>
<dbReference type="Pfam" id="PF17293">
    <property type="entry name" value="Arm-DNA-bind_5"/>
    <property type="match status" value="1"/>
</dbReference>
<dbReference type="RefSeq" id="WP_245243791.1">
    <property type="nucleotide sequence ID" value="NZ_JAGJCB010000010.1"/>
</dbReference>
<reference evidence="2 3" key="1">
    <citation type="submission" date="2021-04" db="EMBL/GenBank/DDBJ databases">
        <title>Mariniflexile gromovii gen. nov., sp. nov., a gliding bacterium isolated from the sea urchin Strongylocentrotus intermedius.</title>
        <authorList>
            <person name="Ko S."/>
            <person name="Le V."/>
            <person name="Ahn C.-Y."/>
            <person name="Oh H.-M."/>
        </authorList>
    </citation>
    <scope>NUCLEOTIDE SEQUENCE [LARGE SCALE GENOMIC DNA]</scope>
    <source>
        <strain evidence="2 3">KCTC 12570</strain>
    </source>
</reference>
<evidence type="ECO:0000259" key="1">
    <source>
        <dbReference type="Pfam" id="PF17293"/>
    </source>
</evidence>
<feature type="domain" description="Arm DNA-binding" evidence="1">
    <location>
        <begin position="18"/>
        <end position="97"/>
    </location>
</feature>
<proteinExistence type="predicted"/>
<protein>
    <submittedName>
        <fullName evidence="2">Site-specific integrase</fullName>
    </submittedName>
</protein>
<dbReference type="Proteomes" id="UP000670776">
    <property type="component" value="Unassembled WGS sequence"/>
</dbReference>
<dbReference type="EMBL" id="JAGJCB010000010">
    <property type="protein sequence ID" value="MBP0904354.1"/>
    <property type="molecule type" value="Genomic_DNA"/>
</dbReference>
<dbReference type="InterPro" id="IPR035386">
    <property type="entry name" value="Arm-DNA-bind_5"/>
</dbReference>
<evidence type="ECO:0000313" key="3">
    <source>
        <dbReference type="Proteomes" id="UP000670776"/>
    </source>
</evidence>
<sequence length="112" mass="12900">MKTTATFSILFWADFSRAKNNQASIYARITVNGKRATISLKRKVPISDWDAHKGRSRGTNKNTRTLNNYLEEVNSSLFKCYQDLKLEQRLITSQAVKARYLGEDEQNHSVED</sequence>
<name>A0ABS4BUU0_9FLAO</name>
<comment type="caution">
    <text evidence="2">The sequence shown here is derived from an EMBL/GenBank/DDBJ whole genome shotgun (WGS) entry which is preliminary data.</text>
</comment>
<evidence type="ECO:0000313" key="2">
    <source>
        <dbReference type="EMBL" id="MBP0904354.1"/>
    </source>
</evidence>